<dbReference type="Gene3D" id="1.10.357.10">
    <property type="entry name" value="Tetracycline Repressor, domain 2"/>
    <property type="match status" value="1"/>
</dbReference>
<feature type="domain" description="HTH tetR-type" evidence="6">
    <location>
        <begin position="14"/>
        <end position="74"/>
    </location>
</feature>
<accession>A0ABS4XB49</accession>
<evidence type="ECO:0000259" key="6">
    <source>
        <dbReference type="PROSITE" id="PS50977"/>
    </source>
</evidence>
<dbReference type="PANTHER" id="PTHR30055">
    <property type="entry name" value="HTH-TYPE TRANSCRIPTIONAL REGULATOR RUTR"/>
    <property type="match status" value="1"/>
</dbReference>
<dbReference type="PANTHER" id="PTHR30055:SF151">
    <property type="entry name" value="TRANSCRIPTIONAL REGULATORY PROTEIN"/>
    <property type="match status" value="1"/>
</dbReference>
<dbReference type="EMBL" id="JAGIOF010000001">
    <property type="protein sequence ID" value="MBP2385694.1"/>
    <property type="molecule type" value="Genomic_DNA"/>
</dbReference>
<dbReference type="RefSeq" id="WP_209996578.1">
    <property type="nucleotide sequence ID" value="NZ_BAAAJY010000007.1"/>
</dbReference>
<protein>
    <submittedName>
        <fullName evidence="7">AcrR family transcriptional regulator</fullName>
    </submittedName>
</protein>
<dbReference type="InterPro" id="IPR003012">
    <property type="entry name" value="Tet_transcr_reg_TetR"/>
</dbReference>
<dbReference type="SUPFAM" id="SSF46689">
    <property type="entry name" value="Homeodomain-like"/>
    <property type="match status" value="1"/>
</dbReference>
<evidence type="ECO:0000256" key="1">
    <source>
        <dbReference type="ARBA" id="ARBA00022491"/>
    </source>
</evidence>
<feature type="DNA-binding region" description="H-T-H motif" evidence="5">
    <location>
        <begin position="37"/>
        <end position="56"/>
    </location>
</feature>
<comment type="caution">
    <text evidence="7">The sequence shown here is derived from an EMBL/GenBank/DDBJ whole genome shotgun (WGS) entry which is preliminary data.</text>
</comment>
<dbReference type="PROSITE" id="PS50977">
    <property type="entry name" value="HTH_TETR_2"/>
    <property type="match status" value="1"/>
</dbReference>
<keyword evidence="3 5" id="KW-0238">DNA-binding</keyword>
<organism evidence="7 8">
    <name type="scientific">Paeniglutamicibacter kerguelensis</name>
    <dbReference type="NCBI Taxonomy" id="254788"/>
    <lineage>
        <taxon>Bacteria</taxon>
        <taxon>Bacillati</taxon>
        <taxon>Actinomycetota</taxon>
        <taxon>Actinomycetes</taxon>
        <taxon>Micrococcales</taxon>
        <taxon>Micrococcaceae</taxon>
        <taxon>Paeniglutamicibacter</taxon>
    </lineage>
</organism>
<gene>
    <name evidence="7" type="ORF">JOF47_001205</name>
</gene>
<keyword evidence="1" id="KW-0678">Repressor</keyword>
<dbReference type="InterPro" id="IPR050109">
    <property type="entry name" value="HTH-type_TetR-like_transc_reg"/>
</dbReference>
<evidence type="ECO:0000256" key="5">
    <source>
        <dbReference type="PROSITE-ProRule" id="PRU00335"/>
    </source>
</evidence>
<sequence length="225" mass="24700">MVRETSGPSGAKLQLSRELVFERAMDLADHTGLDSLTMRSLAVALGVKPMSIYYYVAKKSEILDGLVDRVFEEAASTRSHHDSTWQQAMRERAVTMRAVLARHHWALGLIESRTSPGPATLQHHNETLGILRSAGFSIEAAARAYAVLDSYIYGFVLQESTIPVGDTATVTDVAASMLKQFESGQYPHLLEVATAVVMKPGYDFGSQFEDGLDLVIHGLESWLDS</sequence>
<dbReference type="InterPro" id="IPR004111">
    <property type="entry name" value="Repressor_TetR_C"/>
</dbReference>
<evidence type="ECO:0000313" key="7">
    <source>
        <dbReference type="EMBL" id="MBP2385694.1"/>
    </source>
</evidence>
<dbReference type="Proteomes" id="UP001296993">
    <property type="component" value="Unassembled WGS sequence"/>
</dbReference>
<dbReference type="InterPro" id="IPR036271">
    <property type="entry name" value="Tet_transcr_reg_TetR-rel_C_sf"/>
</dbReference>
<dbReference type="SUPFAM" id="SSF48498">
    <property type="entry name" value="Tetracyclin repressor-like, C-terminal domain"/>
    <property type="match status" value="1"/>
</dbReference>
<dbReference type="Pfam" id="PF02909">
    <property type="entry name" value="TetR_C_1"/>
    <property type="match status" value="1"/>
</dbReference>
<evidence type="ECO:0000256" key="3">
    <source>
        <dbReference type="ARBA" id="ARBA00023125"/>
    </source>
</evidence>
<dbReference type="InterPro" id="IPR009057">
    <property type="entry name" value="Homeodomain-like_sf"/>
</dbReference>
<evidence type="ECO:0000313" key="8">
    <source>
        <dbReference type="Proteomes" id="UP001296993"/>
    </source>
</evidence>
<keyword evidence="8" id="KW-1185">Reference proteome</keyword>
<name>A0ABS4XB49_9MICC</name>
<dbReference type="Gene3D" id="1.10.10.60">
    <property type="entry name" value="Homeodomain-like"/>
    <property type="match status" value="1"/>
</dbReference>
<keyword evidence="4" id="KW-0804">Transcription</keyword>
<dbReference type="InterPro" id="IPR001647">
    <property type="entry name" value="HTH_TetR"/>
</dbReference>
<dbReference type="PRINTS" id="PR00400">
    <property type="entry name" value="TETREPRESSOR"/>
</dbReference>
<reference evidence="7 8" key="1">
    <citation type="submission" date="2021-03" db="EMBL/GenBank/DDBJ databases">
        <title>Sequencing the genomes of 1000 actinobacteria strains.</title>
        <authorList>
            <person name="Klenk H.-P."/>
        </authorList>
    </citation>
    <scope>NUCLEOTIDE SEQUENCE [LARGE SCALE GENOMIC DNA]</scope>
    <source>
        <strain evidence="7 8">DSM 15797</strain>
    </source>
</reference>
<evidence type="ECO:0000256" key="2">
    <source>
        <dbReference type="ARBA" id="ARBA00023015"/>
    </source>
</evidence>
<keyword evidence="2" id="KW-0805">Transcription regulation</keyword>
<evidence type="ECO:0000256" key="4">
    <source>
        <dbReference type="ARBA" id="ARBA00023163"/>
    </source>
</evidence>
<proteinExistence type="predicted"/>